<proteinExistence type="predicted"/>
<dbReference type="RefSeq" id="WP_215339182.1">
    <property type="nucleotide sequence ID" value="NZ_JAGSGD010000001.1"/>
</dbReference>
<evidence type="ECO:0000313" key="1">
    <source>
        <dbReference type="EMBL" id="MBR7619065.1"/>
    </source>
</evidence>
<protein>
    <submittedName>
        <fullName evidence="1">Uncharacterized protein</fullName>
    </submittedName>
</protein>
<name>A0A941HW02_9CAUL</name>
<dbReference type="EMBL" id="JAGSGD010000001">
    <property type="protein sequence ID" value="MBR7619065.1"/>
    <property type="molecule type" value="Genomic_DNA"/>
</dbReference>
<dbReference type="SUPFAM" id="SSF53756">
    <property type="entry name" value="UDP-Glycosyltransferase/glycogen phosphorylase"/>
    <property type="match status" value="1"/>
</dbReference>
<comment type="caution">
    <text evidence="1">The sequence shown here is derived from an EMBL/GenBank/DDBJ whole genome shotgun (WGS) entry which is preliminary data.</text>
</comment>
<organism evidence="1 2">
    <name type="scientific">Phenylobacterium glaciei</name>
    <dbReference type="NCBI Taxonomy" id="2803784"/>
    <lineage>
        <taxon>Bacteria</taxon>
        <taxon>Pseudomonadati</taxon>
        <taxon>Pseudomonadota</taxon>
        <taxon>Alphaproteobacteria</taxon>
        <taxon>Caulobacterales</taxon>
        <taxon>Caulobacteraceae</taxon>
        <taxon>Phenylobacterium</taxon>
    </lineage>
</organism>
<gene>
    <name evidence="1" type="ORF">JKL49_06650</name>
</gene>
<dbReference type="Gene3D" id="3.40.50.2000">
    <property type="entry name" value="Glycogen Phosphorylase B"/>
    <property type="match status" value="1"/>
</dbReference>
<dbReference type="AlphaFoldDB" id="A0A941HW02"/>
<keyword evidence="2" id="KW-1185">Reference proteome</keyword>
<evidence type="ECO:0000313" key="2">
    <source>
        <dbReference type="Proteomes" id="UP000622580"/>
    </source>
</evidence>
<dbReference type="Proteomes" id="UP000622580">
    <property type="component" value="Unassembled WGS sequence"/>
</dbReference>
<accession>A0A941HW02</accession>
<reference evidence="1" key="1">
    <citation type="submission" date="2021-04" db="EMBL/GenBank/DDBJ databases">
        <title>Draft genome assembly of strain Phenylobacterium sp. 20VBR1 using MiniION and Illumina platforms.</title>
        <authorList>
            <person name="Thomas F.A."/>
            <person name="Krishnan K.P."/>
            <person name="Sinha R.K."/>
        </authorList>
    </citation>
    <scope>NUCLEOTIDE SEQUENCE</scope>
    <source>
        <strain evidence="1">20VBR1</strain>
    </source>
</reference>
<sequence length="426" mass="46141">MALEFETPELTAEVLAAGAPEALDAVLTKMSRFAPAFGAADVRGHKLFVNGLDDTIPHIATTLQLADRRGEKSNDNVCVIATQLYGVGGHSKVVADITRLIGAEKVSLILTDLYGNIAYRRLIGEDMAARGYHCRALLALKAPSVLDRTIELYRLLCAIKPTRIFLLHHHMDVCAVAATYPFRHVTEFVHHADHLPSLGATVRYSAHVDLTYTCHLACREAGLPAIYAAMTLPDLKTSKAAAKESSGRLRVATCGGAGKYRNEGRESLRRWTDWVIPVLRSPEAEVVHIGPWDDPLRDDIHGALSAAGLDPARYVFLGPVPSLQAALREQKVDIYLGSYPEVGARAILEAMAVGIPAIVPIEAELGPLLTYGSPLSGWLAVHHPDELPGAINAALELAAKMAKPEFSARLSEEMTRFETYVTAPVV</sequence>